<feature type="transmembrane region" description="Helical" evidence="1">
    <location>
        <begin position="6"/>
        <end position="29"/>
    </location>
</feature>
<comment type="caution">
    <text evidence="2">The sequence shown here is derived from an EMBL/GenBank/DDBJ whole genome shotgun (WGS) entry which is preliminary data.</text>
</comment>
<evidence type="ECO:0000313" key="2">
    <source>
        <dbReference type="EMBL" id="MFC6715051.1"/>
    </source>
</evidence>
<reference evidence="3" key="1">
    <citation type="journal article" date="2019" name="Int. J. Syst. Evol. Microbiol.">
        <title>The Global Catalogue of Microorganisms (GCM) 10K type strain sequencing project: providing services to taxonomists for standard genome sequencing and annotation.</title>
        <authorList>
            <consortium name="The Broad Institute Genomics Platform"/>
            <consortium name="The Broad Institute Genome Sequencing Center for Infectious Disease"/>
            <person name="Wu L."/>
            <person name="Ma J."/>
        </authorList>
    </citation>
    <scope>NUCLEOTIDE SEQUENCE [LARGE SCALE GENOMIC DNA]</scope>
    <source>
        <strain evidence="3">NBRC 106593</strain>
    </source>
</reference>
<proteinExistence type="predicted"/>
<evidence type="ECO:0000313" key="3">
    <source>
        <dbReference type="Proteomes" id="UP001596356"/>
    </source>
</evidence>
<dbReference type="RefSeq" id="WP_377823870.1">
    <property type="nucleotide sequence ID" value="NZ_JBHSWJ010000002.1"/>
</dbReference>
<name>A0ABW2AVK2_9MICO</name>
<keyword evidence="1" id="KW-0812">Transmembrane</keyword>
<keyword evidence="1" id="KW-0472">Membrane</keyword>
<organism evidence="2 3">
    <name type="scientific">Branchiibius cervicis</name>
    <dbReference type="NCBI Taxonomy" id="908252"/>
    <lineage>
        <taxon>Bacteria</taxon>
        <taxon>Bacillati</taxon>
        <taxon>Actinomycetota</taxon>
        <taxon>Actinomycetes</taxon>
        <taxon>Micrococcales</taxon>
        <taxon>Dermacoccaceae</taxon>
        <taxon>Branchiibius</taxon>
    </lineage>
</organism>
<keyword evidence="1" id="KW-1133">Transmembrane helix</keyword>
<keyword evidence="3" id="KW-1185">Reference proteome</keyword>
<dbReference type="EMBL" id="JBHSWJ010000002">
    <property type="protein sequence ID" value="MFC6715051.1"/>
    <property type="molecule type" value="Genomic_DNA"/>
</dbReference>
<protein>
    <submittedName>
        <fullName evidence="2">Uncharacterized protein</fullName>
    </submittedName>
</protein>
<accession>A0ABW2AVK2</accession>
<dbReference type="Proteomes" id="UP001596356">
    <property type="component" value="Unassembled WGS sequence"/>
</dbReference>
<sequence length="76" mass="8041">MGPAIILGMLGAVVGFVLLGVPLGICLWLHETRARTRDAVVAATHQVWVAREERRAALAHGVDPVLVAHDLVAIIG</sequence>
<gene>
    <name evidence="2" type="ORF">ACFQBT_15060</name>
</gene>
<evidence type="ECO:0000256" key="1">
    <source>
        <dbReference type="SAM" id="Phobius"/>
    </source>
</evidence>